<dbReference type="InterPro" id="IPR023833">
    <property type="entry name" value="Signal_pept_SipW-depend-type"/>
</dbReference>
<gene>
    <name evidence="2" type="ordered locus">BCG9842_B4535</name>
</gene>
<reference evidence="2 3" key="1">
    <citation type="submission" date="2008-10" db="EMBL/GenBank/DDBJ databases">
        <title>Genome sequence of Bacillus cereus G9842.</title>
        <authorList>
            <person name="Dodson R.J."/>
            <person name="Durkin A.S."/>
            <person name="Rosovitz M.J."/>
            <person name="Rasko D.A."/>
            <person name="Hoffmaster A."/>
            <person name="Ravel J."/>
            <person name="Sutton G."/>
        </authorList>
    </citation>
    <scope>NUCLEOTIDE SEQUENCE [LARGE SCALE GENOMIC DNA]</scope>
    <source>
        <strain evidence="2 3">G9842</strain>
    </source>
</reference>
<dbReference type="EMBL" id="CP001186">
    <property type="protein sequence ID" value="ACK95497.1"/>
    <property type="molecule type" value="Genomic_DNA"/>
</dbReference>
<sequence>MVNFNKMKRGIVMLDVVMVGIFILLVASMASLASWSDKVVKEGKQS</sequence>
<accession>B7II07</accession>
<evidence type="ECO:0000313" key="3">
    <source>
        <dbReference type="Proteomes" id="UP000006744"/>
    </source>
</evidence>
<keyword evidence="1" id="KW-0472">Membrane</keyword>
<dbReference type="AlphaFoldDB" id="B7II07"/>
<dbReference type="Proteomes" id="UP000006744">
    <property type="component" value="Chromosome"/>
</dbReference>
<organism evidence="2 3">
    <name type="scientific">Bacillus cereus (strain G9842)</name>
    <dbReference type="NCBI Taxonomy" id="405531"/>
    <lineage>
        <taxon>Bacteria</taxon>
        <taxon>Bacillati</taxon>
        <taxon>Bacillota</taxon>
        <taxon>Bacilli</taxon>
        <taxon>Bacillales</taxon>
        <taxon>Bacillaceae</taxon>
        <taxon>Bacillus</taxon>
        <taxon>Bacillus cereus group</taxon>
    </lineage>
</organism>
<name>B7II07_BACC2</name>
<dbReference type="HOGENOM" id="CLU_219311_0_0_9"/>
<evidence type="ECO:0000313" key="2">
    <source>
        <dbReference type="EMBL" id="ACK95497.1"/>
    </source>
</evidence>
<evidence type="ECO:0000256" key="1">
    <source>
        <dbReference type="SAM" id="Phobius"/>
    </source>
</evidence>
<keyword evidence="1" id="KW-0812">Transmembrane</keyword>
<feature type="transmembrane region" description="Helical" evidence="1">
    <location>
        <begin position="12"/>
        <end position="35"/>
    </location>
</feature>
<keyword evidence="1" id="KW-1133">Transmembrane helix</keyword>
<dbReference type="KEGG" id="bcg:BCG9842_B4535"/>
<proteinExistence type="predicted"/>
<dbReference type="NCBIfam" id="TIGR04088">
    <property type="entry name" value="cognate_SipW"/>
    <property type="match status" value="1"/>
</dbReference>
<protein>
    <submittedName>
        <fullName evidence="2">Uncharacterized protein</fullName>
    </submittedName>
</protein>